<accession>A0ACC0KU55</accession>
<evidence type="ECO:0000313" key="2">
    <source>
        <dbReference type="Proteomes" id="UP001064048"/>
    </source>
</evidence>
<sequence length="315" mass="36947">MTVLTLEINKENLVLSVLQQELTLQKRRHCWQSTEYKYYRKAIHNCRRNEKKYASSPVLDVYDVIDDNKKTCDVKSSNKKDFDNQIQICSNDVRDMSNNIYDMPNELDILSGKDLGNQTQTHSDDMYDMPKQIINSNKEDFDNTQTLSNNIYDMPKDLDNAQLNYVKPHFPQKTQDEISQIKEYFQNVVHHQHSMYNVGRSRAFRICHLYLLSSTSFHARATNGQRPNIKIQTFAQIRHVADVVHHQNNINDVGQMLSTIKSNMYDKEQECPPATRHEYCKATKAISDPFELEFRLNLQTLQFVMFFSSVHQHKA</sequence>
<dbReference type="EMBL" id="CM046102">
    <property type="protein sequence ID" value="KAI8439993.1"/>
    <property type="molecule type" value="Genomic_DNA"/>
</dbReference>
<protein>
    <submittedName>
        <fullName evidence="1">Uncharacterized protein</fullName>
    </submittedName>
</protein>
<comment type="caution">
    <text evidence="1">The sequence shown here is derived from an EMBL/GenBank/DDBJ whole genome shotgun (WGS) entry which is preliminary data.</text>
</comment>
<gene>
    <name evidence="1" type="ORF">MSG28_001433</name>
</gene>
<name>A0ACC0KU55_CHOFU</name>
<keyword evidence="2" id="KW-1185">Reference proteome</keyword>
<evidence type="ECO:0000313" key="1">
    <source>
        <dbReference type="EMBL" id="KAI8439993.1"/>
    </source>
</evidence>
<organism evidence="1 2">
    <name type="scientific">Choristoneura fumiferana</name>
    <name type="common">Spruce budworm moth</name>
    <name type="synonym">Archips fumiferana</name>
    <dbReference type="NCBI Taxonomy" id="7141"/>
    <lineage>
        <taxon>Eukaryota</taxon>
        <taxon>Metazoa</taxon>
        <taxon>Ecdysozoa</taxon>
        <taxon>Arthropoda</taxon>
        <taxon>Hexapoda</taxon>
        <taxon>Insecta</taxon>
        <taxon>Pterygota</taxon>
        <taxon>Neoptera</taxon>
        <taxon>Endopterygota</taxon>
        <taxon>Lepidoptera</taxon>
        <taxon>Glossata</taxon>
        <taxon>Ditrysia</taxon>
        <taxon>Tortricoidea</taxon>
        <taxon>Tortricidae</taxon>
        <taxon>Tortricinae</taxon>
        <taxon>Choristoneura</taxon>
    </lineage>
</organism>
<reference evidence="1 2" key="1">
    <citation type="journal article" date="2022" name="Genome Biol. Evol.">
        <title>The Spruce Budworm Genome: Reconstructing the Evolutionary History of Antifreeze Proteins.</title>
        <authorList>
            <person name="Beliveau C."/>
            <person name="Gagne P."/>
            <person name="Picq S."/>
            <person name="Vernygora O."/>
            <person name="Keeling C.I."/>
            <person name="Pinkney K."/>
            <person name="Doucet D."/>
            <person name="Wen F."/>
            <person name="Johnston J.S."/>
            <person name="Maaroufi H."/>
            <person name="Boyle B."/>
            <person name="Laroche J."/>
            <person name="Dewar K."/>
            <person name="Juretic N."/>
            <person name="Blackburn G."/>
            <person name="Nisole A."/>
            <person name="Brunet B."/>
            <person name="Brandao M."/>
            <person name="Lumley L."/>
            <person name="Duan J."/>
            <person name="Quan G."/>
            <person name="Lucarotti C.J."/>
            <person name="Roe A.D."/>
            <person name="Sperling F.A.H."/>
            <person name="Levesque R.C."/>
            <person name="Cusson M."/>
        </authorList>
    </citation>
    <scope>NUCLEOTIDE SEQUENCE [LARGE SCALE GENOMIC DNA]</scope>
    <source>
        <strain evidence="1">Glfc:IPQL:Cfum</strain>
    </source>
</reference>
<proteinExistence type="predicted"/>
<dbReference type="Proteomes" id="UP001064048">
    <property type="component" value="Chromosome 2"/>
</dbReference>